<dbReference type="PANTHER" id="PTHR38342">
    <property type="entry name" value="SLR5037 PROTEIN"/>
    <property type="match status" value="1"/>
</dbReference>
<evidence type="ECO:0000313" key="2">
    <source>
        <dbReference type="EMBL" id="SHN73492.1"/>
    </source>
</evidence>
<name>A0A1M7TRX6_9ACTN</name>
<evidence type="ECO:0000313" key="3">
    <source>
        <dbReference type="Proteomes" id="UP000184428"/>
    </source>
</evidence>
<dbReference type="InterPro" id="IPR016796">
    <property type="entry name" value="UCP021774"/>
</dbReference>
<organism evidence="2 3">
    <name type="scientific">Geodermatophilus obscurus</name>
    <dbReference type="NCBI Taxonomy" id="1861"/>
    <lineage>
        <taxon>Bacteria</taxon>
        <taxon>Bacillati</taxon>
        <taxon>Actinomycetota</taxon>
        <taxon>Actinomycetes</taxon>
        <taxon>Geodermatophilales</taxon>
        <taxon>Geodermatophilaceae</taxon>
        <taxon>Geodermatophilus</taxon>
    </lineage>
</organism>
<gene>
    <name evidence="2" type="ORF">SAMN05660350_02121</name>
</gene>
<protein>
    <recommendedName>
        <fullName evidence="1">DUF302 domain-containing protein</fullName>
    </recommendedName>
</protein>
<dbReference type="SUPFAM" id="SSF103247">
    <property type="entry name" value="TT1751-like"/>
    <property type="match status" value="1"/>
</dbReference>
<dbReference type="PANTHER" id="PTHR38342:SF1">
    <property type="entry name" value="SLR5037 PROTEIN"/>
    <property type="match status" value="1"/>
</dbReference>
<dbReference type="Gene3D" id="3.30.310.70">
    <property type="entry name" value="TT1751-like domain"/>
    <property type="match status" value="1"/>
</dbReference>
<feature type="domain" description="DUF302" evidence="1">
    <location>
        <begin position="36"/>
        <end position="99"/>
    </location>
</feature>
<dbReference type="Pfam" id="PF03625">
    <property type="entry name" value="DUF302"/>
    <property type="match status" value="1"/>
</dbReference>
<reference evidence="2 3" key="1">
    <citation type="submission" date="2016-12" db="EMBL/GenBank/DDBJ databases">
        <authorList>
            <person name="Song W.-J."/>
            <person name="Kurnit D.M."/>
        </authorList>
    </citation>
    <scope>NUCLEOTIDE SEQUENCE [LARGE SCALE GENOMIC DNA]</scope>
    <source>
        <strain evidence="2 3">DSM 43162</strain>
    </source>
</reference>
<accession>A0A1M7TRX6</accession>
<proteinExistence type="predicted"/>
<dbReference type="OrthoDB" id="9791067at2"/>
<dbReference type="RefSeq" id="WP_072917661.1">
    <property type="nucleotide sequence ID" value="NZ_FRDM01000008.1"/>
</dbReference>
<dbReference type="Proteomes" id="UP000184428">
    <property type="component" value="Unassembled WGS sequence"/>
</dbReference>
<sequence length="134" mass="13984">MADFGMSVHVDLPLEEAAARTRAALAEQGFGILTEIDVAATLKAKLDVDVPPQIILGACNAPLARQGLAIEPDLGLLLPCNVVVRTDQDGRVLVSALNPELMVTVPGRPELEPIAADAKARLQNALRAVASSAT</sequence>
<dbReference type="AlphaFoldDB" id="A0A1M7TRX6"/>
<dbReference type="InterPro" id="IPR005180">
    <property type="entry name" value="DUF302"/>
</dbReference>
<dbReference type="EMBL" id="FRDM01000008">
    <property type="protein sequence ID" value="SHN73492.1"/>
    <property type="molecule type" value="Genomic_DNA"/>
</dbReference>
<dbReference type="CDD" id="cd14797">
    <property type="entry name" value="DUF302"/>
    <property type="match status" value="1"/>
</dbReference>
<dbReference type="PIRSF" id="PIRSF021774">
    <property type="entry name" value="UCP021774"/>
    <property type="match status" value="1"/>
</dbReference>
<evidence type="ECO:0000259" key="1">
    <source>
        <dbReference type="Pfam" id="PF03625"/>
    </source>
</evidence>
<dbReference type="InterPro" id="IPR035923">
    <property type="entry name" value="TT1751-like_sf"/>
</dbReference>